<comment type="caution">
    <text evidence="3">The sequence shown here is derived from an EMBL/GenBank/DDBJ whole genome shotgun (WGS) entry which is preliminary data.</text>
</comment>
<name>A0A5S5DMV4_9SPHI</name>
<dbReference type="EMBL" id="VNHX01000003">
    <property type="protein sequence ID" value="TYP97247.1"/>
    <property type="molecule type" value="Genomic_DNA"/>
</dbReference>
<dbReference type="Gene3D" id="2.60.120.260">
    <property type="entry name" value="Galactose-binding domain-like"/>
    <property type="match status" value="1"/>
</dbReference>
<dbReference type="GO" id="GO:0005975">
    <property type="term" value="P:carbohydrate metabolic process"/>
    <property type="evidence" value="ECO:0007669"/>
    <property type="project" value="TreeGrafter"/>
</dbReference>
<feature type="domain" description="Sialate O-acetylesterase" evidence="2">
    <location>
        <begin position="402"/>
        <end position="504"/>
    </location>
</feature>
<evidence type="ECO:0000259" key="2">
    <source>
        <dbReference type="Pfam" id="PF03629"/>
    </source>
</evidence>
<dbReference type="InterPro" id="IPR039329">
    <property type="entry name" value="SIAE"/>
</dbReference>
<gene>
    <name evidence="3" type="ORF">BC792_103174</name>
</gene>
<evidence type="ECO:0000313" key="3">
    <source>
        <dbReference type="EMBL" id="TYP97247.1"/>
    </source>
</evidence>
<accession>A0A5S5DMV4</accession>
<protein>
    <submittedName>
        <fullName evidence="3">Sialate O-acetylesterase</fullName>
    </submittedName>
</protein>
<dbReference type="InterPro" id="IPR036514">
    <property type="entry name" value="SGNH_hydro_sf"/>
</dbReference>
<proteinExistence type="predicted"/>
<keyword evidence="4" id="KW-1185">Reference proteome</keyword>
<dbReference type="Pfam" id="PF03629">
    <property type="entry name" value="SASA"/>
    <property type="match status" value="1"/>
</dbReference>
<dbReference type="PANTHER" id="PTHR22901:SF0">
    <property type="entry name" value="SIALATE O-ACETYLESTERASE"/>
    <property type="match status" value="1"/>
</dbReference>
<dbReference type="Gene3D" id="3.40.50.1110">
    <property type="entry name" value="SGNH hydrolase"/>
    <property type="match status" value="1"/>
</dbReference>
<sequence>MNKKEQVCSQSPLTKPLRHILALLVCCLFVTAGYGKIRLPQLISDRMVLQRDIELNIWGWADKGEKVTVRFKEKVYHTEPDENGKWIVTFPPQQAGGPFIMRINEITIRDILIGDVWLGSGQSNMETPITRLTDRYPEIEISNNHMIRYFKVPTQHSAVDGKDDIPLGGEWYSGTASDVLKWTALAFFYAQQAYEHTRVPQGMLIASLGGSAIESWISQEHLKPFPELLVDQEAWRTMNSSQLAGETAKWTSLDWDDTDWQVMELPGFWRDKGLNARGTVFFRKDFVLPDSMAGRYAKLYLGTLIDSDSVFINGHFVGSTSYMYPPRNYHVRGGILKGGKNNITVKLTANAGDGGFIPGKVYKISGDQLEIDLTGVWKYKVGSDLAVTEEYRQRLENIKTAGSSLYNGMIYPLRDYKIRGAIWYQGESNAGSPKNYQHLLTSLIENWRELFHCAEMPFLLVQLPNYSTEPTTPPIYSGWASIREAQLNVVTQVPYTALAVTYDVGEWNDLHPLNKKDVAHRLLLGARRLVFGEQLVSSGPLYSDMKIVNDKIIISFSEIGGGLQARNGKLKHFAVAGPDKKFVWADAVIKGNTIVVSSNEVKHPVAVRYAWSDNPVQANLMNKEGLLASPFRTDYW</sequence>
<dbReference type="InterPro" id="IPR005181">
    <property type="entry name" value="SASA"/>
</dbReference>
<dbReference type="SUPFAM" id="SSF52266">
    <property type="entry name" value="SGNH hydrolase"/>
    <property type="match status" value="1"/>
</dbReference>
<keyword evidence="1" id="KW-0378">Hydrolase</keyword>
<dbReference type="SUPFAM" id="SSF49785">
    <property type="entry name" value="Galactose-binding domain-like"/>
    <property type="match status" value="1"/>
</dbReference>
<dbReference type="AlphaFoldDB" id="A0A5S5DMV4"/>
<dbReference type="InterPro" id="IPR008979">
    <property type="entry name" value="Galactose-bd-like_sf"/>
</dbReference>
<dbReference type="RefSeq" id="WP_211357466.1">
    <property type="nucleotide sequence ID" value="NZ_VNHX01000003.1"/>
</dbReference>
<evidence type="ECO:0000256" key="1">
    <source>
        <dbReference type="ARBA" id="ARBA00022801"/>
    </source>
</evidence>
<organism evidence="3 4">
    <name type="scientific">Sphingobacterium allocomposti</name>
    <dbReference type="NCBI Taxonomy" id="415956"/>
    <lineage>
        <taxon>Bacteria</taxon>
        <taxon>Pseudomonadati</taxon>
        <taxon>Bacteroidota</taxon>
        <taxon>Sphingobacteriia</taxon>
        <taxon>Sphingobacteriales</taxon>
        <taxon>Sphingobacteriaceae</taxon>
        <taxon>Sphingobacterium</taxon>
    </lineage>
</organism>
<dbReference type="GO" id="GO:0001681">
    <property type="term" value="F:sialate O-acetylesterase activity"/>
    <property type="evidence" value="ECO:0007669"/>
    <property type="project" value="InterPro"/>
</dbReference>
<dbReference type="Proteomes" id="UP000325105">
    <property type="component" value="Unassembled WGS sequence"/>
</dbReference>
<reference evidence="3 4" key="1">
    <citation type="submission" date="2019-07" db="EMBL/GenBank/DDBJ databases">
        <title>Genomic Encyclopedia of Archaeal and Bacterial Type Strains, Phase II (KMG-II): from individual species to whole genera.</title>
        <authorList>
            <person name="Goeker M."/>
        </authorList>
    </citation>
    <scope>NUCLEOTIDE SEQUENCE [LARGE SCALE GENOMIC DNA]</scope>
    <source>
        <strain evidence="3 4">DSM 18850</strain>
    </source>
</reference>
<dbReference type="PANTHER" id="PTHR22901">
    <property type="entry name" value="SIALATE O-ACETYLESTERASE"/>
    <property type="match status" value="1"/>
</dbReference>
<evidence type="ECO:0000313" key="4">
    <source>
        <dbReference type="Proteomes" id="UP000325105"/>
    </source>
</evidence>